<organism evidence="5 6">
    <name type="scientific">Claviceps pazoutovae</name>
    <dbReference type="NCBI Taxonomy" id="1649127"/>
    <lineage>
        <taxon>Eukaryota</taxon>
        <taxon>Fungi</taxon>
        <taxon>Dikarya</taxon>
        <taxon>Ascomycota</taxon>
        <taxon>Pezizomycotina</taxon>
        <taxon>Sordariomycetes</taxon>
        <taxon>Hypocreomycetidae</taxon>
        <taxon>Hypocreales</taxon>
        <taxon>Clavicipitaceae</taxon>
        <taxon>Claviceps</taxon>
    </lineage>
</organism>
<dbReference type="Pfam" id="PF11951">
    <property type="entry name" value="Fungal_trans_2"/>
    <property type="match status" value="1"/>
</dbReference>
<dbReference type="Pfam" id="PF00172">
    <property type="entry name" value="Zn_clus"/>
    <property type="match status" value="1"/>
</dbReference>
<evidence type="ECO:0000256" key="2">
    <source>
        <dbReference type="ARBA" id="ARBA00023242"/>
    </source>
</evidence>
<dbReference type="PANTHER" id="PTHR37534">
    <property type="entry name" value="TRANSCRIPTIONAL ACTIVATOR PROTEIN UGA3"/>
    <property type="match status" value="1"/>
</dbReference>
<dbReference type="SUPFAM" id="SSF57701">
    <property type="entry name" value="Zn2/Cys6 DNA-binding domain"/>
    <property type="match status" value="1"/>
</dbReference>
<dbReference type="SMART" id="SM00066">
    <property type="entry name" value="GAL4"/>
    <property type="match status" value="1"/>
</dbReference>
<comment type="caution">
    <text evidence="5">The sequence shown here is derived from an EMBL/GenBank/DDBJ whole genome shotgun (WGS) entry which is preliminary data.</text>
</comment>
<dbReference type="GO" id="GO:0000981">
    <property type="term" value="F:DNA-binding transcription factor activity, RNA polymerase II-specific"/>
    <property type="evidence" value="ECO:0007669"/>
    <property type="project" value="InterPro"/>
</dbReference>
<gene>
    <name evidence="5" type="ORF">E4U60_002133</name>
</gene>
<keyword evidence="2" id="KW-0539">Nucleus</keyword>
<dbReference type="GO" id="GO:0005634">
    <property type="term" value="C:nucleus"/>
    <property type="evidence" value="ECO:0007669"/>
    <property type="project" value="UniProtKB-SubCell"/>
</dbReference>
<keyword evidence="6" id="KW-1185">Reference proteome</keyword>
<dbReference type="InterPro" id="IPR021858">
    <property type="entry name" value="Fun_TF"/>
</dbReference>
<evidence type="ECO:0000259" key="4">
    <source>
        <dbReference type="PROSITE" id="PS50048"/>
    </source>
</evidence>
<dbReference type="PROSITE" id="PS00463">
    <property type="entry name" value="ZN2_CY6_FUNGAL_1"/>
    <property type="match status" value="1"/>
</dbReference>
<feature type="region of interest" description="Disordered" evidence="3">
    <location>
        <begin position="89"/>
        <end position="111"/>
    </location>
</feature>
<accession>A0A9P7MBY4</accession>
<dbReference type="AlphaFoldDB" id="A0A9P7MBY4"/>
<dbReference type="PANTHER" id="PTHR37534:SF12">
    <property type="entry name" value="ZN(2)-C6 FUNGAL-TYPE DOMAIN-CONTAINING PROTEIN"/>
    <property type="match status" value="1"/>
</dbReference>
<dbReference type="InterPro" id="IPR036864">
    <property type="entry name" value="Zn2-C6_fun-type_DNA-bd_sf"/>
</dbReference>
<evidence type="ECO:0000256" key="3">
    <source>
        <dbReference type="SAM" id="MobiDB-lite"/>
    </source>
</evidence>
<dbReference type="PROSITE" id="PS50048">
    <property type="entry name" value="ZN2_CY6_FUNGAL_2"/>
    <property type="match status" value="1"/>
</dbReference>
<evidence type="ECO:0000313" key="5">
    <source>
        <dbReference type="EMBL" id="KAG5937095.1"/>
    </source>
</evidence>
<evidence type="ECO:0000313" key="6">
    <source>
        <dbReference type="Proteomes" id="UP000706124"/>
    </source>
</evidence>
<dbReference type="OrthoDB" id="5294180at2759"/>
<dbReference type="InterPro" id="IPR001138">
    <property type="entry name" value="Zn2Cys6_DnaBD"/>
</dbReference>
<dbReference type="Proteomes" id="UP000706124">
    <property type="component" value="Unassembled WGS sequence"/>
</dbReference>
<reference evidence="5 6" key="1">
    <citation type="journal article" date="2020" name="bioRxiv">
        <title>Whole genome comparisons of ergot fungi reveals the divergence and evolution of species within the genus Claviceps are the result of varying mechanisms driving genome evolution and host range expansion.</title>
        <authorList>
            <person name="Wyka S.A."/>
            <person name="Mondo S.J."/>
            <person name="Liu M."/>
            <person name="Dettman J."/>
            <person name="Nalam V."/>
            <person name="Broders K.D."/>
        </authorList>
    </citation>
    <scope>NUCLEOTIDE SEQUENCE [LARGE SCALE GENOMIC DNA]</scope>
    <source>
        <strain evidence="5 6">CCC 1485</strain>
    </source>
</reference>
<sequence>MAAAQMPKAKLALKASNGISKSKTQTHRRSRTGCYTCRLRRKKCDEGTPMCTACKHLGLQCEYKRPVWWSNNDARRQHKEDIKNVIKRKKLAEKSSGAMHASVSPPPGLSHSLPTPATLSDAMNGTRSASIDSHCSTFHFNSPPRGAALGTELGTEFAISTQIGTGYNTGCNTDYSTGFGTDFGIDFGTELGTCRGLAAAYSPYEVDVKTERQMFVNDVPTLREAHIATFSTLQTPPSPGTVLPADQLEGACVRMEPVEHRSHRDHVQETLDVHFFDFAHGPNNRSRNVHIELEDGDQRLLDHFIHHVMPIIFPILEANQHGSVGSDLMLPALQANSVYLHCCLGIAAQHLKMRASLAPADLRAVVTDANLDADIMKHRCATILSLCDLLKRDEDHQQMLEATLGLIFLQCTVGRIGDGLPDIAWHQHFQAAINLVQKLDLPSHVVNPAGQVGPVPFNMALASWIDILGATMQGTPPAFANTYRDKLLCLNWRLGLRELMGCDDRVMYLISEIACLDWLKTSGMDELTLCQHAEGLGRELTATEADQGWPKMPYSSNGTLSPKQLCLNITAAFRIAARIYLVSLIPGFSPSQASMQGLMEKLTMVLQLIPSGPHGYDRSMVWVYLMAASVALPGSGFRDFFQDRVAQLGDAAASSGSFGRMATIVHEVWKQADIVAQVTLPGSTISDSMYPHVNWRDIMQSNGWDFLLI</sequence>
<evidence type="ECO:0000256" key="1">
    <source>
        <dbReference type="ARBA" id="ARBA00004123"/>
    </source>
</evidence>
<feature type="domain" description="Zn(2)-C6 fungal-type" evidence="4">
    <location>
        <begin position="33"/>
        <end position="63"/>
    </location>
</feature>
<protein>
    <recommendedName>
        <fullName evidence="4">Zn(2)-C6 fungal-type domain-containing protein</fullName>
    </recommendedName>
</protein>
<proteinExistence type="predicted"/>
<name>A0A9P7MBY4_9HYPO</name>
<comment type="subcellular location">
    <subcellularLocation>
        <location evidence="1">Nucleus</location>
    </subcellularLocation>
</comment>
<dbReference type="CDD" id="cd00067">
    <property type="entry name" value="GAL4"/>
    <property type="match status" value="1"/>
</dbReference>
<dbReference type="Gene3D" id="4.10.240.10">
    <property type="entry name" value="Zn(2)-C6 fungal-type DNA-binding domain"/>
    <property type="match status" value="1"/>
</dbReference>
<dbReference type="GO" id="GO:0008270">
    <property type="term" value="F:zinc ion binding"/>
    <property type="evidence" value="ECO:0007669"/>
    <property type="project" value="InterPro"/>
</dbReference>
<dbReference type="EMBL" id="SRPO01000195">
    <property type="protein sequence ID" value="KAG5937095.1"/>
    <property type="molecule type" value="Genomic_DNA"/>
</dbReference>